<dbReference type="OrthoDB" id="4036215at2759"/>
<evidence type="ECO:0000313" key="2">
    <source>
        <dbReference type="Proteomes" id="UP000019375"/>
    </source>
</evidence>
<protein>
    <submittedName>
        <fullName evidence="1">ZYBA0S06-04566g1_1</fullName>
    </submittedName>
</protein>
<name>A0A8J2TA36_ZYGB2</name>
<evidence type="ECO:0000313" key="1">
    <source>
        <dbReference type="EMBL" id="CDF90266.1"/>
    </source>
</evidence>
<dbReference type="Proteomes" id="UP000019375">
    <property type="component" value="Unassembled WGS sequence"/>
</dbReference>
<dbReference type="EMBL" id="HG316459">
    <property type="protein sequence ID" value="CDF90266.1"/>
    <property type="molecule type" value="Genomic_DNA"/>
</dbReference>
<keyword evidence="2" id="KW-1185">Reference proteome</keyword>
<proteinExistence type="predicted"/>
<reference evidence="2" key="1">
    <citation type="journal article" date="2013" name="Genome Announc.">
        <title>Genome sequence of the food spoilage yeast Zygosaccharomyces bailii CLIB 213(T).</title>
        <authorList>
            <person name="Galeote V."/>
            <person name="Bigey F."/>
            <person name="Devillers H."/>
            <person name="Neuveglise C."/>
            <person name="Dequin S."/>
        </authorList>
    </citation>
    <scope>NUCLEOTIDE SEQUENCE [LARGE SCALE GENOMIC DNA]</scope>
    <source>
        <strain evidence="2">CLIB 213 / ATCC 58445 / CBS 680 / CCRC 21525 / NBRC 1098 / NCYC 1416 / NRRL Y-2227</strain>
    </source>
</reference>
<gene>
    <name evidence="1" type="ORF">BN860_04566g</name>
</gene>
<organism evidence="1 2">
    <name type="scientific">Zygosaccharomyces bailii (strain CLIB 213 / ATCC 58445 / CBS 680 / BCRC 21525 / NBRC 1098 / NCYC 1416 / NRRL Y-2227)</name>
    <dbReference type="NCBI Taxonomy" id="1333698"/>
    <lineage>
        <taxon>Eukaryota</taxon>
        <taxon>Fungi</taxon>
        <taxon>Dikarya</taxon>
        <taxon>Ascomycota</taxon>
        <taxon>Saccharomycotina</taxon>
        <taxon>Saccharomycetes</taxon>
        <taxon>Saccharomycetales</taxon>
        <taxon>Saccharomycetaceae</taxon>
        <taxon>Zygosaccharomyces</taxon>
    </lineage>
</organism>
<sequence length="247" mass="28721">MDSSNLSNMVLRLEESNDSNVFEDEFYDFYMEGDSWDECEENEDFESSQLHQLVHTQPIHLINQQMLYGGDTIRERTLEGPASSRSSVSSTFEELGGFDNNVDINNSENTTAATSATSTHFKHNFYDMGEREWGLFKQQSQLYESGLHDMDWDVPRSFPFEYNDFSQCVALNTDHDAVPSHNYNYRFVTESSQTGRRPTEEENFFVKSLNSKLSRYTGYFGGGSSDQEYHDKVRFQEISYKFSKTYF</sequence>
<accession>A0A8J2TA36</accession>
<dbReference type="AlphaFoldDB" id="A0A8J2TA36"/>